<dbReference type="GO" id="GO:0004252">
    <property type="term" value="F:serine-type endopeptidase activity"/>
    <property type="evidence" value="ECO:0007669"/>
    <property type="project" value="UniProtKB-UniRule"/>
</dbReference>
<dbReference type="Pfam" id="PF00082">
    <property type="entry name" value="Peptidase_S8"/>
    <property type="match status" value="1"/>
</dbReference>
<dbReference type="GO" id="GO:0006508">
    <property type="term" value="P:proteolysis"/>
    <property type="evidence" value="ECO:0007669"/>
    <property type="project" value="UniProtKB-KW"/>
</dbReference>
<dbReference type="InterPro" id="IPR050131">
    <property type="entry name" value="Peptidase_S8_subtilisin-like"/>
</dbReference>
<dbReference type="Gene3D" id="3.40.50.200">
    <property type="entry name" value="Peptidase S8/S53 domain"/>
    <property type="match status" value="1"/>
</dbReference>
<dbReference type="PANTHER" id="PTHR43806:SF11">
    <property type="entry name" value="CEREVISIN-RELATED"/>
    <property type="match status" value="1"/>
</dbReference>
<dbReference type="PROSITE" id="PS51892">
    <property type="entry name" value="SUBTILASE"/>
    <property type="match status" value="1"/>
</dbReference>
<reference evidence="10 11" key="1">
    <citation type="submission" date="2019-11" db="EMBL/GenBank/DDBJ databases">
        <authorList>
            <person name="Li J."/>
        </authorList>
    </citation>
    <scope>NUCLEOTIDE SEQUENCE [LARGE SCALE GENOMIC DNA]</scope>
    <source>
        <strain evidence="10 11">MF47</strain>
    </source>
</reference>
<dbReference type="PROSITE" id="PS00136">
    <property type="entry name" value="SUBTILASE_ASP"/>
    <property type="match status" value="1"/>
</dbReference>
<dbReference type="PRINTS" id="PR00723">
    <property type="entry name" value="SUBTILISIN"/>
</dbReference>
<accession>A0A5Q2MLI4</accession>
<evidence type="ECO:0000259" key="9">
    <source>
        <dbReference type="Pfam" id="PF00082"/>
    </source>
</evidence>
<comment type="similarity">
    <text evidence="1 5 6">Belongs to the peptidase S8 family.</text>
</comment>
<keyword evidence="8" id="KW-0732">Signal</keyword>
<evidence type="ECO:0000256" key="1">
    <source>
        <dbReference type="ARBA" id="ARBA00011073"/>
    </source>
</evidence>
<keyword evidence="4 5" id="KW-0720">Serine protease</keyword>
<feature type="active site" description="Charge relay system" evidence="5">
    <location>
        <position position="191"/>
    </location>
</feature>
<evidence type="ECO:0000313" key="11">
    <source>
        <dbReference type="Proteomes" id="UP000392064"/>
    </source>
</evidence>
<evidence type="ECO:0000256" key="6">
    <source>
        <dbReference type="RuleBase" id="RU003355"/>
    </source>
</evidence>
<organism evidence="10 11">
    <name type="scientific">Aeromicrobium yanjiei</name>
    <dbReference type="NCBI Taxonomy" id="2662028"/>
    <lineage>
        <taxon>Bacteria</taxon>
        <taxon>Bacillati</taxon>
        <taxon>Actinomycetota</taxon>
        <taxon>Actinomycetes</taxon>
        <taxon>Propionibacteriales</taxon>
        <taxon>Nocardioidaceae</taxon>
        <taxon>Aeromicrobium</taxon>
    </lineage>
</organism>
<dbReference type="InterPro" id="IPR000209">
    <property type="entry name" value="Peptidase_S8/S53_dom"/>
</dbReference>
<feature type="region of interest" description="Disordered" evidence="7">
    <location>
        <begin position="200"/>
        <end position="242"/>
    </location>
</feature>
<dbReference type="InterPro" id="IPR023827">
    <property type="entry name" value="Peptidase_S8_Asp-AS"/>
</dbReference>
<dbReference type="PROSITE" id="PS00137">
    <property type="entry name" value="SUBTILASE_HIS"/>
    <property type="match status" value="1"/>
</dbReference>
<dbReference type="AlphaFoldDB" id="A0A5Q2MLI4"/>
<dbReference type="InterPro" id="IPR023828">
    <property type="entry name" value="Peptidase_S8_Ser-AS"/>
</dbReference>
<dbReference type="PANTHER" id="PTHR43806">
    <property type="entry name" value="PEPTIDASE S8"/>
    <property type="match status" value="1"/>
</dbReference>
<gene>
    <name evidence="10" type="ORF">GEV26_14845</name>
</gene>
<dbReference type="EMBL" id="CP045737">
    <property type="protein sequence ID" value="QGG42553.1"/>
    <property type="molecule type" value="Genomic_DNA"/>
</dbReference>
<sequence length="803" mass="83143">MLSIRRSLTVAVVTSITVAGLSVDAYAADVPPPTVTSPKGGPGTEAEVPDLARGIIVETTTATPSDGLLAATDAALGDDAEVTEDDKLLANVSTVDFDEVVPADVAEDAAAQIAERNDVVWAAPNRLRQVQTAPPVSTNDQLFPAQHNLWNRGYTTSSSLGVPGNGGYSIKAPALWRATKGRAATVVAVIDTGIVDHRDLPASQRVPGTDTFSSIARDNDAKKGRDDDPTDPGDWYANGQCDFPGSSDSSWHGTFVAGQIAAATDNGAGIAAVAPNVKVQPIRALGRCGGWDSDIVDAMKWAAGIPLTGLRNNAYPAAVVNLSLAGSPGTAQQREAECRVYNAAARVGKARGTLYVAAAGNDGGNANRVTPASCSEFISVGATSINGFSAIYSNVGSTVDLSAPGGDTQVDPYRGNDPAKGDRIWSLGNSGTKGPVADTLVAYEGTSMASPQVAGAAALLHGLGLTTPAELTRALYASVSPFRARSGAYAKKAVGPDRYDLNCTAPGRQWCGRGRLDLSRVEAPLTPPVISGTPVVGEPLRASLGTWVRTPSAPRYTWKVAGVVKGTGSVYWPTLADVGRTITVTVAPSTAAFAKLSATSSASTAVPAGPAVTLRTPASQPRYGSAFTVAVSVASATGGRVRLLSDSGTTYGSGTVGPGGTASITVSAATARKLKPGSTSVRAAYDGDGTTPRASSPRRALTIKRLPAKVSTSLRTSVKTSSRATLKIRVLERPDLFASPTGELRVYDGKKRIRVTRLSSTGGGRKTLRLPKLKKGTHKIRVYFRDSDYIESTYSAVRTIRAR</sequence>
<feature type="signal peptide" evidence="8">
    <location>
        <begin position="1"/>
        <end position="27"/>
    </location>
</feature>
<dbReference type="Proteomes" id="UP000392064">
    <property type="component" value="Chromosome"/>
</dbReference>
<feature type="active site" description="Charge relay system" evidence="5">
    <location>
        <position position="252"/>
    </location>
</feature>
<protein>
    <submittedName>
        <fullName evidence="10">S8 family serine peptidase</fullName>
    </submittedName>
</protein>
<dbReference type="InterPro" id="IPR036852">
    <property type="entry name" value="Peptidase_S8/S53_dom_sf"/>
</dbReference>
<dbReference type="PROSITE" id="PS00138">
    <property type="entry name" value="SUBTILASE_SER"/>
    <property type="match status" value="1"/>
</dbReference>
<evidence type="ECO:0000313" key="10">
    <source>
        <dbReference type="EMBL" id="QGG42553.1"/>
    </source>
</evidence>
<evidence type="ECO:0000256" key="3">
    <source>
        <dbReference type="ARBA" id="ARBA00022801"/>
    </source>
</evidence>
<feature type="compositionally biased region" description="Basic and acidic residues" evidence="7">
    <location>
        <begin position="217"/>
        <end position="227"/>
    </location>
</feature>
<dbReference type="SUPFAM" id="SSF52743">
    <property type="entry name" value="Subtilisin-like"/>
    <property type="match status" value="1"/>
</dbReference>
<dbReference type="InterPro" id="IPR015500">
    <property type="entry name" value="Peptidase_S8_subtilisin-rel"/>
</dbReference>
<feature type="chain" id="PRO_5024302755" evidence="8">
    <location>
        <begin position="28"/>
        <end position="803"/>
    </location>
</feature>
<keyword evidence="2 5" id="KW-0645">Protease</keyword>
<evidence type="ECO:0000256" key="5">
    <source>
        <dbReference type="PROSITE-ProRule" id="PRU01240"/>
    </source>
</evidence>
<evidence type="ECO:0000256" key="2">
    <source>
        <dbReference type="ARBA" id="ARBA00022670"/>
    </source>
</evidence>
<keyword evidence="11" id="KW-1185">Reference proteome</keyword>
<evidence type="ECO:0000256" key="4">
    <source>
        <dbReference type="ARBA" id="ARBA00022825"/>
    </source>
</evidence>
<keyword evidence="3 5" id="KW-0378">Hydrolase</keyword>
<dbReference type="RefSeq" id="WP_153654304.1">
    <property type="nucleotide sequence ID" value="NZ_CP045737.1"/>
</dbReference>
<name>A0A5Q2MLI4_9ACTN</name>
<feature type="domain" description="Peptidase S8/S53" evidence="9">
    <location>
        <begin position="184"/>
        <end position="461"/>
    </location>
</feature>
<dbReference type="Gene3D" id="2.60.40.2700">
    <property type="match status" value="1"/>
</dbReference>
<proteinExistence type="inferred from homology"/>
<evidence type="ECO:0000256" key="8">
    <source>
        <dbReference type="SAM" id="SignalP"/>
    </source>
</evidence>
<evidence type="ECO:0000256" key="7">
    <source>
        <dbReference type="SAM" id="MobiDB-lite"/>
    </source>
</evidence>
<feature type="active site" description="Charge relay system" evidence="5">
    <location>
        <position position="447"/>
    </location>
</feature>
<dbReference type="KEGG" id="aef:GEV26_14845"/>
<dbReference type="InterPro" id="IPR022398">
    <property type="entry name" value="Peptidase_S8_His-AS"/>
</dbReference>